<organism evidence="3 4">
    <name type="scientific">Peltaster fructicola</name>
    <dbReference type="NCBI Taxonomy" id="286661"/>
    <lineage>
        <taxon>Eukaryota</taxon>
        <taxon>Fungi</taxon>
        <taxon>Dikarya</taxon>
        <taxon>Ascomycota</taxon>
        <taxon>Pezizomycotina</taxon>
        <taxon>Dothideomycetes</taxon>
        <taxon>Dothideomycetes incertae sedis</taxon>
        <taxon>Peltaster</taxon>
    </lineage>
</organism>
<dbReference type="Proteomes" id="UP000503462">
    <property type="component" value="Chromosome 3"/>
</dbReference>
<feature type="transmembrane region" description="Helical" evidence="2">
    <location>
        <begin position="188"/>
        <end position="207"/>
    </location>
</feature>
<accession>A0A6H0XVC5</accession>
<evidence type="ECO:0000256" key="1">
    <source>
        <dbReference type="SAM" id="MobiDB-lite"/>
    </source>
</evidence>
<feature type="region of interest" description="Disordered" evidence="1">
    <location>
        <begin position="310"/>
        <end position="350"/>
    </location>
</feature>
<protein>
    <recommendedName>
        <fullName evidence="5">MNN4-regulates the mannosylphosphorylation</fullName>
    </recommendedName>
</protein>
<feature type="transmembrane region" description="Helical" evidence="2">
    <location>
        <begin position="134"/>
        <end position="154"/>
    </location>
</feature>
<dbReference type="Pfam" id="PF11911">
    <property type="entry name" value="DUF3429"/>
    <property type="match status" value="1"/>
</dbReference>
<proteinExistence type="predicted"/>
<keyword evidence="4" id="KW-1185">Reference proteome</keyword>
<dbReference type="PANTHER" id="PTHR15887">
    <property type="entry name" value="TRANSMEMBRANE PROTEIN 69"/>
    <property type="match status" value="1"/>
</dbReference>
<evidence type="ECO:0000256" key="2">
    <source>
        <dbReference type="SAM" id="Phobius"/>
    </source>
</evidence>
<reference evidence="3 4" key="1">
    <citation type="journal article" date="2016" name="Sci. Rep.">
        <title>Peltaster fructicola genome reveals evolution from an invasive phytopathogen to an ectophytic parasite.</title>
        <authorList>
            <person name="Xu C."/>
            <person name="Chen H."/>
            <person name="Gleason M.L."/>
            <person name="Xu J.R."/>
            <person name="Liu H."/>
            <person name="Zhang R."/>
            <person name="Sun G."/>
        </authorList>
    </citation>
    <scope>NUCLEOTIDE SEQUENCE [LARGE SCALE GENOMIC DNA]</scope>
    <source>
        <strain evidence="3 4">LNHT1506</strain>
    </source>
</reference>
<keyword evidence="2" id="KW-0812">Transmembrane</keyword>
<feature type="transmembrane region" description="Helical" evidence="2">
    <location>
        <begin position="219"/>
        <end position="248"/>
    </location>
</feature>
<keyword evidence="2" id="KW-0472">Membrane</keyword>
<dbReference type="OrthoDB" id="194289at2759"/>
<feature type="compositionally biased region" description="Basic and acidic residues" evidence="1">
    <location>
        <begin position="322"/>
        <end position="333"/>
    </location>
</feature>
<dbReference type="PANTHER" id="PTHR15887:SF1">
    <property type="entry name" value="TRANSMEMBRANE PROTEIN 69"/>
    <property type="match status" value="1"/>
</dbReference>
<name>A0A6H0XVC5_9PEZI</name>
<keyword evidence="2" id="KW-1133">Transmembrane helix</keyword>
<dbReference type="AlphaFoldDB" id="A0A6H0XVC5"/>
<sequence length="350" mass="38716">MAMARIGGSRAALRSLAAPHAHFAKAPLQRPFASQIWTAATKRPQALVVPRPLMIRQMADKSIDNINLKEEAKIAAKKLTPHPELVSLTSSTHGLKAELGEKQAPNDTDMLSGIKQDLKTIEETFSLKDVPREAYWIGMAGVLPYLATSLSTVYCAYEINSSATHGTGLLLSDKQAELFLHVLEPLQIGYGAAIISFLGAIHWGLEFAGYGGYHGYPRYAIGVAAAGLAWPTILLPAEYALISQFLIFNFLYYTDSRATRRGWTPPWYGVYRFVLTFIVGSAIVVSLIGRGQIADLVKRPNSPAERIQKLRDSQAENLEAEEAVRRQKTVKDDEKEDDEEEEEADEDEEK</sequence>
<dbReference type="EMBL" id="CP051141">
    <property type="protein sequence ID" value="QIW98706.1"/>
    <property type="molecule type" value="Genomic_DNA"/>
</dbReference>
<dbReference type="InterPro" id="IPR021836">
    <property type="entry name" value="DUF3429"/>
</dbReference>
<evidence type="ECO:0000313" key="4">
    <source>
        <dbReference type="Proteomes" id="UP000503462"/>
    </source>
</evidence>
<evidence type="ECO:0008006" key="5">
    <source>
        <dbReference type="Google" id="ProtNLM"/>
    </source>
</evidence>
<feature type="transmembrane region" description="Helical" evidence="2">
    <location>
        <begin position="268"/>
        <end position="289"/>
    </location>
</feature>
<evidence type="ECO:0000313" key="3">
    <source>
        <dbReference type="EMBL" id="QIW98706.1"/>
    </source>
</evidence>
<gene>
    <name evidence="3" type="ORF">AMS68_004224</name>
</gene>
<feature type="compositionally biased region" description="Acidic residues" evidence="1">
    <location>
        <begin position="334"/>
        <end position="350"/>
    </location>
</feature>